<dbReference type="EMBL" id="JBDJPC010000009">
    <property type="protein sequence ID" value="KAL1490966.1"/>
    <property type="molecule type" value="Genomic_DNA"/>
</dbReference>
<dbReference type="PANTHER" id="PTHR10985">
    <property type="entry name" value="BASIC HELIX-LOOP-HELIX TRANSCRIPTION FACTOR, HES-RELATED"/>
    <property type="match status" value="1"/>
</dbReference>
<evidence type="ECO:0000256" key="6">
    <source>
        <dbReference type="SAM" id="MobiDB-lite"/>
    </source>
</evidence>
<accession>A0ABD1E9D4</accession>
<keyword evidence="2" id="KW-0805">Transcription regulation</keyword>
<keyword evidence="10" id="KW-1185">Reference proteome</keyword>
<comment type="caution">
    <text evidence="9">The sequence shown here is derived from an EMBL/GenBank/DDBJ whole genome shotgun (WGS) entry which is preliminary data.</text>
</comment>
<dbReference type="SMART" id="SM00353">
    <property type="entry name" value="HLH"/>
    <property type="match status" value="1"/>
</dbReference>
<keyword evidence="4" id="KW-0804">Transcription</keyword>
<feature type="domain" description="Orange" evidence="8">
    <location>
        <begin position="134"/>
        <end position="163"/>
    </location>
</feature>
<organism evidence="9 10">
    <name type="scientific">Hypothenemus hampei</name>
    <name type="common">Coffee berry borer</name>
    <dbReference type="NCBI Taxonomy" id="57062"/>
    <lineage>
        <taxon>Eukaryota</taxon>
        <taxon>Metazoa</taxon>
        <taxon>Ecdysozoa</taxon>
        <taxon>Arthropoda</taxon>
        <taxon>Hexapoda</taxon>
        <taxon>Insecta</taxon>
        <taxon>Pterygota</taxon>
        <taxon>Neoptera</taxon>
        <taxon>Endopterygota</taxon>
        <taxon>Coleoptera</taxon>
        <taxon>Polyphaga</taxon>
        <taxon>Cucujiformia</taxon>
        <taxon>Curculionidae</taxon>
        <taxon>Scolytinae</taxon>
        <taxon>Hypothenemus</taxon>
    </lineage>
</organism>
<evidence type="ECO:0000256" key="1">
    <source>
        <dbReference type="ARBA" id="ARBA00004123"/>
    </source>
</evidence>
<dbReference type="PROSITE" id="PS51054">
    <property type="entry name" value="ORANGE"/>
    <property type="match status" value="1"/>
</dbReference>
<reference evidence="9 10" key="1">
    <citation type="submission" date="2024-05" db="EMBL/GenBank/DDBJ databases">
        <title>Genetic variation in Jamaican populations of the coffee berry borer (Hypothenemus hampei).</title>
        <authorList>
            <person name="Errbii M."/>
            <person name="Myrie A."/>
        </authorList>
    </citation>
    <scope>NUCLEOTIDE SEQUENCE [LARGE SCALE GENOMIC DNA]</scope>
    <source>
        <strain evidence="9">JA-Hopewell-2020-01-JO</strain>
        <tissue evidence="9">Whole body</tissue>
    </source>
</reference>
<evidence type="ECO:0000313" key="9">
    <source>
        <dbReference type="EMBL" id="KAL1490966.1"/>
    </source>
</evidence>
<dbReference type="AlphaFoldDB" id="A0ABD1E9D4"/>
<feature type="domain" description="BHLH" evidence="7">
    <location>
        <begin position="61"/>
        <end position="118"/>
    </location>
</feature>
<keyword evidence="5" id="KW-0539">Nucleus</keyword>
<feature type="region of interest" description="Disordered" evidence="6">
    <location>
        <begin position="26"/>
        <end position="74"/>
    </location>
</feature>
<evidence type="ECO:0000256" key="4">
    <source>
        <dbReference type="ARBA" id="ARBA00023163"/>
    </source>
</evidence>
<feature type="region of interest" description="Disordered" evidence="6">
    <location>
        <begin position="171"/>
        <end position="198"/>
    </location>
</feature>
<keyword evidence="3" id="KW-0238">DNA-binding</keyword>
<sequence>MISTSASSTTGTSTSMSMGASVLQANPMNSDATNLTTDNHNNGNNAGSTGPNKGTSRVSDSRRSNKPIMEKRRRARINNCLNELKALILDAMKKDPARHSKLEKADILEMTVKHLQNLQRQQQTVPDPAAIGKFRAGFTECANEVGKFPGLETTVKRKLLLHLSNSLNHAMPELSSSQPQIHILPSPQRSPEQSVPNQGIILSNGTGTSIPLLPTRLPNGDIAFVLPASTTQNAATSPVPLLVPIMSEHSSSTVSEVSGSSYSPSQSPELMDAMYMGTPQQKPLSLVVRRQNPEEENGEGLPWRPW</sequence>
<evidence type="ECO:0000256" key="5">
    <source>
        <dbReference type="ARBA" id="ARBA00023242"/>
    </source>
</evidence>
<feature type="compositionally biased region" description="Low complexity" evidence="6">
    <location>
        <begin position="33"/>
        <end position="50"/>
    </location>
</feature>
<dbReference type="InterPro" id="IPR036638">
    <property type="entry name" value="HLH_DNA-bd_sf"/>
</dbReference>
<dbReference type="FunFam" id="4.10.280.10:FF:000009">
    <property type="entry name" value="Transcription factor HES-1"/>
    <property type="match status" value="1"/>
</dbReference>
<dbReference type="Pfam" id="PF07527">
    <property type="entry name" value="Hairy_orange"/>
    <property type="match status" value="1"/>
</dbReference>
<proteinExistence type="predicted"/>
<evidence type="ECO:0000259" key="8">
    <source>
        <dbReference type="PROSITE" id="PS51054"/>
    </source>
</evidence>
<evidence type="ECO:0000256" key="3">
    <source>
        <dbReference type="ARBA" id="ARBA00023125"/>
    </source>
</evidence>
<dbReference type="PROSITE" id="PS50888">
    <property type="entry name" value="BHLH"/>
    <property type="match status" value="1"/>
</dbReference>
<comment type="subcellular location">
    <subcellularLocation>
        <location evidence="1">Nucleus</location>
    </subcellularLocation>
</comment>
<dbReference type="InterPro" id="IPR011598">
    <property type="entry name" value="bHLH_dom"/>
</dbReference>
<name>A0ABD1E9D4_HYPHA</name>
<dbReference type="CDD" id="cd18913">
    <property type="entry name" value="bHLH-O_hairy_like"/>
    <property type="match status" value="1"/>
</dbReference>
<dbReference type="Pfam" id="PF00010">
    <property type="entry name" value="HLH"/>
    <property type="match status" value="1"/>
</dbReference>
<feature type="compositionally biased region" description="Polar residues" evidence="6">
    <location>
        <begin position="187"/>
        <end position="198"/>
    </location>
</feature>
<evidence type="ECO:0000259" key="7">
    <source>
        <dbReference type="PROSITE" id="PS50888"/>
    </source>
</evidence>
<gene>
    <name evidence="9" type="ORF">ABEB36_011634</name>
</gene>
<evidence type="ECO:0000256" key="2">
    <source>
        <dbReference type="ARBA" id="ARBA00023015"/>
    </source>
</evidence>
<dbReference type="Proteomes" id="UP001566132">
    <property type="component" value="Unassembled WGS sequence"/>
</dbReference>
<protein>
    <submittedName>
        <fullName evidence="9">Uncharacterized protein</fullName>
    </submittedName>
</protein>
<dbReference type="GO" id="GO:1990837">
    <property type="term" value="F:sequence-specific double-stranded DNA binding"/>
    <property type="evidence" value="ECO:0007669"/>
    <property type="project" value="UniProtKB-ARBA"/>
</dbReference>
<dbReference type="GO" id="GO:0005634">
    <property type="term" value="C:nucleus"/>
    <property type="evidence" value="ECO:0007669"/>
    <property type="project" value="UniProtKB-SubCell"/>
</dbReference>
<dbReference type="SUPFAM" id="SSF158457">
    <property type="entry name" value="Orange domain-like"/>
    <property type="match status" value="1"/>
</dbReference>
<dbReference type="SUPFAM" id="SSF47459">
    <property type="entry name" value="HLH, helix-loop-helix DNA-binding domain"/>
    <property type="match status" value="1"/>
</dbReference>
<dbReference type="InterPro" id="IPR050370">
    <property type="entry name" value="HES_HEY"/>
</dbReference>
<dbReference type="Gene3D" id="4.10.280.10">
    <property type="entry name" value="Helix-loop-helix DNA-binding domain"/>
    <property type="match status" value="1"/>
</dbReference>
<dbReference type="InterPro" id="IPR003650">
    <property type="entry name" value="Orange_dom"/>
</dbReference>
<dbReference type="SMART" id="SM00511">
    <property type="entry name" value="ORANGE"/>
    <property type="match status" value="1"/>
</dbReference>
<evidence type="ECO:0000313" key="10">
    <source>
        <dbReference type="Proteomes" id="UP001566132"/>
    </source>
</evidence>